<dbReference type="PANTHER" id="PTHR47434">
    <property type="entry name" value="PROTEIN PTST HOMOLOG 3, CHLOROPLASTIC"/>
    <property type="match status" value="1"/>
</dbReference>
<protein>
    <submittedName>
        <fullName evidence="1">Uncharacterized protein</fullName>
    </submittedName>
</protein>
<organism evidence="1">
    <name type="scientific">Nicotiana tabacum</name>
    <name type="common">Common tobacco</name>
    <dbReference type="NCBI Taxonomy" id="4097"/>
    <lineage>
        <taxon>Eukaryota</taxon>
        <taxon>Viridiplantae</taxon>
        <taxon>Streptophyta</taxon>
        <taxon>Embryophyta</taxon>
        <taxon>Tracheophyta</taxon>
        <taxon>Spermatophyta</taxon>
        <taxon>Magnoliopsida</taxon>
        <taxon>eudicotyledons</taxon>
        <taxon>Gunneridae</taxon>
        <taxon>Pentapetalae</taxon>
        <taxon>asterids</taxon>
        <taxon>lamiids</taxon>
        <taxon>Solanales</taxon>
        <taxon>Solanaceae</taxon>
        <taxon>Nicotianoideae</taxon>
        <taxon>Nicotianeae</taxon>
        <taxon>Nicotiana</taxon>
    </lineage>
</organism>
<dbReference type="PaxDb" id="4097-A0A1S4BYL4"/>
<dbReference type="OrthoDB" id="531008at2759"/>
<sequence length="105" mass="11936">MATLFHFPKVFFSPLPTSLCCTGHHYLLVYRSKPAICASIKKPSASRKVKSNVDLCNDIREFLSSVGLPEDHVPTMKELSQHGRCDLNAIYVLDFIFQFCFILQL</sequence>
<name>A0A1S4BYL4_TOBAC</name>
<proteinExistence type="predicted"/>
<evidence type="ECO:0000313" key="1">
    <source>
        <dbReference type="RefSeq" id="XP_016493933.1"/>
    </source>
</evidence>
<dbReference type="AlphaFoldDB" id="A0A1S4BYL4"/>
<dbReference type="KEGG" id="nta:107813214"/>
<accession>A0A1S4BYL4</accession>
<dbReference type="RefSeq" id="XP_016493933.1">
    <property type="nucleotide sequence ID" value="XM_016638447.1"/>
</dbReference>
<gene>
    <name evidence="1" type="primary">LOC107813214</name>
</gene>
<dbReference type="PANTHER" id="PTHR47434:SF2">
    <property type="entry name" value="PROTEIN PTST HOMOLOG 3, CHLOROPLASTIC"/>
    <property type="match status" value="1"/>
</dbReference>
<reference evidence="1" key="1">
    <citation type="submission" date="2025-08" db="UniProtKB">
        <authorList>
            <consortium name="RefSeq"/>
        </authorList>
    </citation>
    <scope>IDENTIFICATION</scope>
</reference>